<sequence>MSSVINTPISPGELLDKITVLEIKAERITDPARLANVKTELNLLHKTKAEHFSMTPELEVLAERLKKSNQEIWDYGEKIRELGEAKEFGEAFVKVAWDIHVSNDRRAALKKEINLLLGSKIIEEKSYKHWK</sequence>
<name>A0A1F6EF66_9BACT</name>
<proteinExistence type="predicted"/>
<accession>A0A1F6EF66</accession>
<dbReference type="AlphaFoldDB" id="A0A1F6EF66"/>
<organism evidence="1 2">
    <name type="scientific">Candidatus Kaiserbacteria bacterium RIFCSPHIGHO2_12_FULL_56_13</name>
    <dbReference type="NCBI Taxonomy" id="1798505"/>
    <lineage>
        <taxon>Bacteria</taxon>
        <taxon>Candidatus Kaiseribacteriota</taxon>
    </lineage>
</organism>
<evidence type="ECO:0000313" key="2">
    <source>
        <dbReference type="Proteomes" id="UP000178392"/>
    </source>
</evidence>
<dbReference type="EMBL" id="MFLS01000008">
    <property type="protein sequence ID" value="OGG72277.1"/>
    <property type="molecule type" value="Genomic_DNA"/>
</dbReference>
<dbReference type="Proteomes" id="UP000178392">
    <property type="component" value="Unassembled WGS sequence"/>
</dbReference>
<gene>
    <name evidence="1" type="ORF">A3E65_02600</name>
</gene>
<dbReference type="Pfam" id="PF19662">
    <property type="entry name" value="DUF6165"/>
    <property type="match status" value="1"/>
</dbReference>
<evidence type="ECO:0000313" key="1">
    <source>
        <dbReference type="EMBL" id="OGG72277.1"/>
    </source>
</evidence>
<reference evidence="1 2" key="1">
    <citation type="journal article" date="2016" name="Nat. Commun.">
        <title>Thousands of microbial genomes shed light on interconnected biogeochemical processes in an aquifer system.</title>
        <authorList>
            <person name="Anantharaman K."/>
            <person name="Brown C.T."/>
            <person name="Hug L.A."/>
            <person name="Sharon I."/>
            <person name="Castelle C.J."/>
            <person name="Probst A.J."/>
            <person name="Thomas B.C."/>
            <person name="Singh A."/>
            <person name="Wilkins M.J."/>
            <person name="Karaoz U."/>
            <person name="Brodie E.L."/>
            <person name="Williams K.H."/>
            <person name="Hubbard S.S."/>
            <person name="Banfield J.F."/>
        </authorList>
    </citation>
    <scope>NUCLEOTIDE SEQUENCE [LARGE SCALE GENOMIC DNA]</scope>
</reference>
<comment type="caution">
    <text evidence="1">The sequence shown here is derived from an EMBL/GenBank/DDBJ whole genome shotgun (WGS) entry which is preliminary data.</text>
</comment>
<protein>
    <submittedName>
        <fullName evidence="1">Uncharacterized protein</fullName>
    </submittedName>
</protein>
<dbReference type="InterPro" id="IPR046163">
    <property type="entry name" value="DUF6165"/>
</dbReference>